<dbReference type="RefSeq" id="WP_247286744.1">
    <property type="nucleotide sequence ID" value="NZ_JAKNRW010000001.1"/>
</dbReference>
<evidence type="ECO:0000313" key="2">
    <source>
        <dbReference type="Proteomes" id="UP001299876"/>
    </source>
</evidence>
<name>A0ABT0ETD9_9PSED</name>
<reference evidence="1 2" key="1">
    <citation type="submission" date="2022-02" db="EMBL/GenBank/DDBJ databases">
        <title>Comparative genomics of the first Antarctic Pseudomonas spp. capable of biotransforming 2,4,6-Trinitrotoluene.</title>
        <authorList>
            <person name="Cabrera M.A."/>
            <person name="Marquez S.L."/>
            <person name="Perez-Donoso J.M."/>
        </authorList>
    </citation>
    <scope>NUCLEOTIDE SEQUENCE [LARGE SCALE GENOMIC DNA]</scope>
    <source>
        <strain evidence="1 2">TNT19</strain>
    </source>
</reference>
<keyword evidence="2" id="KW-1185">Reference proteome</keyword>
<gene>
    <name evidence="1" type="ORF">L9059_02130</name>
</gene>
<evidence type="ECO:0000313" key="1">
    <source>
        <dbReference type="EMBL" id="MCK1789004.1"/>
    </source>
</evidence>
<proteinExistence type="predicted"/>
<accession>A0ABT0ETD9</accession>
<protein>
    <submittedName>
        <fullName evidence="1">Uncharacterized protein</fullName>
    </submittedName>
</protein>
<sequence>MSQNATEKNQLDNIKVELHRITAQRDLLTLALESLLEHEGTVDSTGIGDFPSEALRIARNQAIAAVAEVKASISK</sequence>
<comment type="caution">
    <text evidence="1">The sequence shown here is derived from an EMBL/GenBank/DDBJ whole genome shotgun (WGS) entry which is preliminary data.</text>
</comment>
<dbReference type="Proteomes" id="UP001299876">
    <property type="component" value="Unassembled WGS sequence"/>
</dbReference>
<dbReference type="EMBL" id="JAKNRW010000001">
    <property type="protein sequence ID" value="MCK1789004.1"/>
    <property type="molecule type" value="Genomic_DNA"/>
</dbReference>
<organism evidence="1 2">
    <name type="scientific">Pseudomonas violetae</name>
    <dbReference type="NCBI Taxonomy" id="2915813"/>
    <lineage>
        <taxon>Bacteria</taxon>
        <taxon>Pseudomonadati</taxon>
        <taxon>Pseudomonadota</taxon>
        <taxon>Gammaproteobacteria</taxon>
        <taxon>Pseudomonadales</taxon>
        <taxon>Pseudomonadaceae</taxon>
        <taxon>Pseudomonas</taxon>
    </lineage>
</organism>